<dbReference type="AlphaFoldDB" id="X1TJS6"/>
<comment type="caution">
    <text evidence="1">The sequence shown here is derived from an EMBL/GenBank/DDBJ whole genome shotgun (WGS) entry which is preliminary data.</text>
</comment>
<proteinExistence type="predicted"/>
<gene>
    <name evidence="1" type="ORF">S12H4_50398</name>
</gene>
<sequence>MAFPKGTTLDWDWETIAPEDMANVEVGDLKAPTKPLDMSSQK</sequence>
<organism evidence="1">
    <name type="scientific">marine sediment metagenome</name>
    <dbReference type="NCBI Taxonomy" id="412755"/>
    <lineage>
        <taxon>unclassified sequences</taxon>
        <taxon>metagenomes</taxon>
        <taxon>ecological metagenomes</taxon>
    </lineage>
</organism>
<evidence type="ECO:0000313" key="1">
    <source>
        <dbReference type="EMBL" id="GAJ05568.1"/>
    </source>
</evidence>
<dbReference type="EMBL" id="BARW01031727">
    <property type="protein sequence ID" value="GAJ05568.1"/>
    <property type="molecule type" value="Genomic_DNA"/>
</dbReference>
<reference evidence="1" key="1">
    <citation type="journal article" date="2014" name="Front. Microbiol.">
        <title>High frequency of phylogenetically diverse reductive dehalogenase-homologous genes in deep subseafloor sedimentary metagenomes.</title>
        <authorList>
            <person name="Kawai M."/>
            <person name="Futagami T."/>
            <person name="Toyoda A."/>
            <person name="Takaki Y."/>
            <person name="Nishi S."/>
            <person name="Hori S."/>
            <person name="Arai W."/>
            <person name="Tsubouchi T."/>
            <person name="Morono Y."/>
            <person name="Uchiyama I."/>
            <person name="Ito T."/>
            <person name="Fujiyama A."/>
            <person name="Inagaki F."/>
            <person name="Takami H."/>
        </authorList>
    </citation>
    <scope>NUCLEOTIDE SEQUENCE</scope>
    <source>
        <strain evidence="1">Expedition CK06-06</strain>
    </source>
</reference>
<name>X1TJS6_9ZZZZ</name>
<feature type="non-terminal residue" evidence="1">
    <location>
        <position position="42"/>
    </location>
</feature>
<accession>X1TJS6</accession>
<protein>
    <submittedName>
        <fullName evidence="1">Uncharacterized protein</fullName>
    </submittedName>
</protein>